<keyword evidence="3" id="KW-0716">Sensory transduction</keyword>
<keyword evidence="4 10" id="KW-0812">Transmembrane</keyword>
<dbReference type="Pfam" id="PF02949">
    <property type="entry name" value="7tm_6"/>
    <property type="match status" value="3"/>
</dbReference>
<dbReference type="GO" id="GO:0007165">
    <property type="term" value="P:signal transduction"/>
    <property type="evidence" value="ECO:0007669"/>
    <property type="project" value="UniProtKB-KW"/>
</dbReference>
<feature type="transmembrane region" description="Helical" evidence="10">
    <location>
        <begin position="543"/>
        <end position="566"/>
    </location>
</feature>
<dbReference type="AlphaFoldDB" id="A0A9R1TE84"/>
<keyword evidence="2" id="KW-1003">Cell membrane</keyword>
<dbReference type="Proteomes" id="UP000694866">
    <property type="component" value="Unplaced"/>
</dbReference>
<evidence type="ECO:0000256" key="4">
    <source>
        <dbReference type="ARBA" id="ARBA00022692"/>
    </source>
</evidence>
<keyword evidence="9" id="KW-0807">Transducer</keyword>
<keyword evidence="11" id="KW-1185">Reference proteome</keyword>
<feature type="transmembrane region" description="Helical" evidence="10">
    <location>
        <begin position="829"/>
        <end position="854"/>
    </location>
</feature>
<dbReference type="PANTHER" id="PTHR21137">
    <property type="entry name" value="ODORANT RECEPTOR"/>
    <property type="match status" value="1"/>
</dbReference>
<feature type="transmembrane region" description="Helical" evidence="10">
    <location>
        <begin position="452"/>
        <end position="473"/>
    </location>
</feature>
<dbReference type="OrthoDB" id="7548151at2759"/>
<evidence type="ECO:0000256" key="5">
    <source>
        <dbReference type="ARBA" id="ARBA00022725"/>
    </source>
</evidence>
<evidence type="ECO:0000256" key="8">
    <source>
        <dbReference type="ARBA" id="ARBA00023170"/>
    </source>
</evidence>
<gene>
    <name evidence="12" type="primary">LOC105269298</name>
</gene>
<sequence length="1053" mass="120889">MDISVGNPEREKIRLKEFQRFRRNLKYWAYVSGSWPLQDPHFFYRALPFLIFFSNLYICIQEFRFVVAHITNIGLMTGGFSMGLSFCSVLVKVGFFRLHRVKLIELHAILEAFLKESLADHHQRYLVLEKFATFQRLMTILCICVLFGCGFCIAGPLIFFIVQIKKKVKPLEYILPSPATYPWTTSDGGLIYLLTFIYESYNVVTLGFVTIAVDGLFEFYIFSIIGQFKVLGYRISNLTVEDNPHDVIRQWVKRCVMLKRCSHMLQTTYGPIILWQVISNSMIICMVLFQIMSMTSVTLGRYALTFGYTGTKIIQTYIYSWAGSSLTAESEALTQAAYSCNWQKKEYQRVRTSILIILTQKPLILVAVSCVYISLDMFLMTLNTALSYFFLLQTFDQKASYELTSQVNSQQSRVMGQNLLTSYTSCAKNVKHISIISGIWPSEKPNIFYKSLPYFIISVLLTISCATMNFAYVHIHNINSVMKSMSISLSYLNGIMKVVCYLVYRQELKELNDTITELFKRCQGDDQLLLHTLSRFTLFKVLAILHMCAVFIVLGIYCIMPIIIIIKEYSNGIEPIRYFLPYPAVYPYDVPGGSGLYVLHYAIQGFGCFFLFSTATSIDSIFAIHSSQIIGQLRALSYEMRCFTFRDGYEKYLQELVEIHRKLIRCCKLLEVIHGPIVLSMVVTTAIILCCLIFQISQMATISLKQISFFTLYMSVKLLQTWIYALAGTIITTECDNFRNDVYGTRWENSGKKSAGYHVSIILMQRSIYLKACNYTPISMNLFTGVVLFKFHSKKLFKVHTILVNFHEKSLNDNNLRPLALEKLSGFRILTQILSTCVLFGCVFCIVGPLLFCLSQIRQKVKTLTYILPTPAAYPWHTRDGGYLYALTYIYEAYNVIAIVGQLRVLDYQMRNLKLSDSPMEVVREWVEKFLVLRRCCKVLQRMYGPVSGISIGRYLLIFGYSGTKIMQTYLYSWAGSTLTVESEAVTKSVYSCNWERSNSQRLRTSILIILTQKPLVIVAAGCVYISLDMFLMTLNTAVSYFFLLQTFEEKAS</sequence>
<name>A0A9R1TE84_9HYME</name>
<proteinExistence type="predicted"/>
<evidence type="ECO:0000256" key="7">
    <source>
        <dbReference type="ARBA" id="ARBA00023136"/>
    </source>
</evidence>
<dbReference type="RefSeq" id="XP_011307734.1">
    <property type="nucleotide sequence ID" value="XM_011309432.1"/>
</dbReference>
<feature type="transmembrane region" description="Helical" evidence="10">
    <location>
        <begin position="137"/>
        <end position="162"/>
    </location>
</feature>
<evidence type="ECO:0000256" key="6">
    <source>
        <dbReference type="ARBA" id="ARBA00022989"/>
    </source>
</evidence>
<evidence type="ECO:0000256" key="1">
    <source>
        <dbReference type="ARBA" id="ARBA00004651"/>
    </source>
</evidence>
<feature type="transmembrane region" description="Helical" evidence="10">
    <location>
        <begin position="669"/>
        <end position="695"/>
    </location>
</feature>
<dbReference type="InterPro" id="IPR004117">
    <property type="entry name" value="7tm6_olfct_rcpt"/>
</dbReference>
<evidence type="ECO:0000313" key="11">
    <source>
        <dbReference type="Proteomes" id="UP000694866"/>
    </source>
</evidence>
<evidence type="ECO:0000256" key="3">
    <source>
        <dbReference type="ARBA" id="ARBA00022606"/>
    </source>
</evidence>
<evidence type="ECO:0000313" key="12">
    <source>
        <dbReference type="RefSeq" id="XP_011307734.1"/>
    </source>
</evidence>
<feature type="transmembrane region" description="Helical" evidence="10">
    <location>
        <begin position="72"/>
        <end position="91"/>
    </location>
</feature>
<reference evidence="12" key="1">
    <citation type="submission" date="2025-08" db="UniProtKB">
        <authorList>
            <consortium name="RefSeq"/>
        </authorList>
    </citation>
    <scope>IDENTIFICATION</scope>
    <source>
        <strain evidence="12">USDA-PBARC FA_bdor</strain>
        <tissue evidence="12">Whole organism</tissue>
    </source>
</reference>
<accession>A0A9R1TE84</accession>
<feature type="transmembrane region" description="Helical" evidence="10">
    <location>
        <begin position="363"/>
        <end position="391"/>
    </location>
</feature>
<evidence type="ECO:0008006" key="13">
    <source>
        <dbReference type="Google" id="ProtNLM"/>
    </source>
</evidence>
<protein>
    <recommendedName>
        <fullName evidence="13">Odorant receptor</fullName>
    </recommendedName>
</protein>
<dbReference type="GeneID" id="105269298"/>
<keyword evidence="6 10" id="KW-1133">Transmembrane helix</keyword>
<comment type="subcellular location">
    <subcellularLocation>
        <location evidence="1">Cell membrane</location>
        <topology evidence="1">Multi-pass membrane protein</topology>
    </subcellularLocation>
</comment>
<feature type="transmembrane region" description="Helical" evidence="10">
    <location>
        <begin position="42"/>
        <end position="60"/>
    </location>
</feature>
<dbReference type="GO" id="GO:0005886">
    <property type="term" value="C:plasma membrane"/>
    <property type="evidence" value="ECO:0007669"/>
    <property type="project" value="UniProtKB-SubCell"/>
</dbReference>
<feature type="transmembrane region" description="Helical" evidence="10">
    <location>
        <begin position="272"/>
        <end position="292"/>
    </location>
</feature>
<dbReference type="KEGG" id="fas:105269298"/>
<feature type="transmembrane region" description="Helical" evidence="10">
    <location>
        <begin position="707"/>
        <end position="731"/>
    </location>
</feature>
<keyword evidence="8" id="KW-0675">Receptor</keyword>
<dbReference type="PANTHER" id="PTHR21137:SF35">
    <property type="entry name" value="ODORANT RECEPTOR 19A-RELATED"/>
    <property type="match status" value="1"/>
</dbReference>
<dbReference type="GO" id="GO:0004984">
    <property type="term" value="F:olfactory receptor activity"/>
    <property type="evidence" value="ECO:0007669"/>
    <property type="project" value="InterPro"/>
</dbReference>
<keyword evidence="7 10" id="KW-0472">Membrane</keyword>
<feature type="transmembrane region" description="Helical" evidence="10">
    <location>
        <begin position="1007"/>
        <end position="1028"/>
    </location>
</feature>
<keyword evidence="5" id="KW-0552">Olfaction</keyword>
<evidence type="ECO:0000256" key="2">
    <source>
        <dbReference type="ARBA" id="ARBA00022475"/>
    </source>
</evidence>
<evidence type="ECO:0000256" key="10">
    <source>
        <dbReference type="SAM" id="Phobius"/>
    </source>
</evidence>
<evidence type="ECO:0000256" key="9">
    <source>
        <dbReference type="ARBA" id="ARBA00023224"/>
    </source>
</evidence>
<dbReference type="GO" id="GO:0005549">
    <property type="term" value="F:odorant binding"/>
    <property type="evidence" value="ECO:0007669"/>
    <property type="project" value="InterPro"/>
</dbReference>
<feature type="transmembrane region" description="Helical" evidence="10">
    <location>
        <begin position="772"/>
        <end position="791"/>
    </location>
</feature>
<organism evidence="11 12">
    <name type="scientific">Fopius arisanus</name>
    <dbReference type="NCBI Taxonomy" id="64838"/>
    <lineage>
        <taxon>Eukaryota</taxon>
        <taxon>Metazoa</taxon>
        <taxon>Ecdysozoa</taxon>
        <taxon>Arthropoda</taxon>
        <taxon>Hexapoda</taxon>
        <taxon>Insecta</taxon>
        <taxon>Pterygota</taxon>
        <taxon>Neoptera</taxon>
        <taxon>Endopterygota</taxon>
        <taxon>Hymenoptera</taxon>
        <taxon>Apocrita</taxon>
        <taxon>Ichneumonoidea</taxon>
        <taxon>Braconidae</taxon>
        <taxon>Opiinae</taxon>
        <taxon>Fopius</taxon>
    </lineage>
</organism>